<proteinExistence type="predicted"/>
<sequence>ALCSACCRQARILKSPGDVLDHRRARSGDMVARDRQMSPVKGKHYVDQSLPVARRG</sequence>
<protein>
    <submittedName>
        <fullName evidence="2">Uncharacterized protein</fullName>
    </submittedName>
</protein>
<evidence type="ECO:0000313" key="3">
    <source>
        <dbReference type="Proteomes" id="UP000265520"/>
    </source>
</evidence>
<evidence type="ECO:0000313" key="2">
    <source>
        <dbReference type="EMBL" id="MCI34349.1"/>
    </source>
</evidence>
<keyword evidence="3" id="KW-1185">Reference proteome</keyword>
<name>A0A392RDM5_9FABA</name>
<reference evidence="2 3" key="1">
    <citation type="journal article" date="2018" name="Front. Plant Sci.">
        <title>Red Clover (Trifolium pratense) and Zigzag Clover (T. medium) - A Picture of Genomic Similarities and Differences.</title>
        <authorList>
            <person name="Dluhosova J."/>
            <person name="Istvanek J."/>
            <person name="Nedelnik J."/>
            <person name="Repkova J."/>
        </authorList>
    </citation>
    <scope>NUCLEOTIDE SEQUENCE [LARGE SCALE GENOMIC DNA]</scope>
    <source>
        <strain evidence="3">cv. 10/8</strain>
        <tissue evidence="2">Leaf</tissue>
    </source>
</reference>
<dbReference type="EMBL" id="LXQA010212959">
    <property type="protein sequence ID" value="MCI34349.1"/>
    <property type="molecule type" value="Genomic_DNA"/>
</dbReference>
<accession>A0A392RDM5</accession>
<evidence type="ECO:0000256" key="1">
    <source>
        <dbReference type="SAM" id="MobiDB-lite"/>
    </source>
</evidence>
<comment type="caution">
    <text evidence="2">The sequence shown here is derived from an EMBL/GenBank/DDBJ whole genome shotgun (WGS) entry which is preliminary data.</text>
</comment>
<dbReference type="AlphaFoldDB" id="A0A392RDM5"/>
<dbReference type="Proteomes" id="UP000265520">
    <property type="component" value="Unassembled WGS sequence"/>
</dbReference>
<feature type="non-terminal residue" evidence="2">
    <location>
        <position position="1"/>
    </location>
</feature>
<organism evidence="2 3">
    <name type="scientific">Trifolium medium</name>
    <dbReference type="NCBI Taxonomy" id="97028"/>
    <lineage>
        <taxon>Eukaryota</taxon>
        <taxon>Viridiplantae</taxon>
        <taxon>Streptophyta</taxon>
        <taxon>Embryophyta</taxon>
        <taxon>Tracheophyta</taxon>
        <taxon>Spermatophyta</taxon>
        <taxon>Magnoliopsida</taxon>
        <taxon>eudicotyledons</taxon>
        <taxon>Gunneridae</taxon>
        <taxon>Pentapetalae</taxon>
        <taxon>rosids</taxon>
        <taxon>fabids</taxon>
        <taxon>Fabales</taxon>
        <taxon>Fabaceae</taxon>
        <taxon>Papilionoideae</taxon>
        <taxon>50 kb inversion clade</taxon>
        <taxon>NPAAA clade</taxon>
        <taxon>Hologalegina</taxon>
        <taxon>IRL clade</taxon>
        <taxon>Trifolieae</taxon>
        <taxon>Trifolium</taxon>
    </lineage>
</organism>
<feature type="region of interest" description="Disordered" evidence="1">
    <location>
        <begin position="28"/>
        <end position="56"/>
    </location>
</feature>